<feature type="transmembrane region" description="Helical" evidence="1">
    <location>
        <begin position="12"/>
        <end position="32"/>
    </location>
</feature>
<sequence length="126" mass="14250">LFGLLSECTATLRLALLDIHCAAVTAIFWILWLCEAIKHSDQGFLGNLTHALANAAPVHLLTSIIFLIMEYYMPTESKVDWLVYLVEEDVPEELKDLKGAVEDLRVQSRKKSEMIAIGVKHENKRN</sequence>
<reference evidence="2 3" key="1">
    <citation type="submission" date="2013-09" db="EMBL/GenBank/DDBJ databases">
        <title>Corchorus capsularis genome sequencing.</title>
        <authorList>
            <person name="Alam M."/>
            <person name="Haque M.S."/>
            <person name="Islam M.S."/>
            <person name="Emdad E.M."/>
            <person name="Islam M.M."/>
            <person name="Ahmed B."/>
            <person name="Halim A."/>
            <person name="Hossen Q.M.M."/>
            <person name="Hossain M.Z."/>
            <person name="Ahmed R."/>
            <person name="Khan M.M."/>
            <person name="Islam R."/>
            <person name="Rashid M.M."/>
            <person name="Khan S.A."/>
            <person name="Rahman M.S."/>
            <person name="Alam M."/>
        </authorList>
    </citation>
    <scope>NUCLEOTIDE SEQUENCE [LARGE SCALE GENOMIC DNA]</scope>
    <source>
        <strain evidence="3">cv. CVL-1</strain>
        <tissue evidence="2">Whole seedling</tissue>
    </source>
</reference>
<comment type="caution">
    <text evidence="2">The sequence shown here is derived from an EMBL/GenBank/DDBJ whole genome shotgun (WGS) entry which is preliminary data.</text>
</comment>
<feature type="non-terminal residue" evidence="2">
    <location>
        <position position="1"/>
    </location>
</feature>
<dbReference type="AlphaFoldDB" id="A0A1R3FZV1"/>
<dbReference type="Proteomes" id="UP000188268">
    <property type="component" value="Unassembled WGS sequence"/>
</dbReference>
<protein>
    <submittedName>
        <fullName evidence="2">Uncharacterized protein</fullName>
    </submittedName>
</protein>
<keyword evidence="1" id="KW-0472">Membrane</keyword>
<evidence type="ECO:0000313" key="3">
    <source>
        <dbReference type="Proteomes" id="UP000188268"/>
    </source>
</evidence>
<keyword evidence="3" id="KW-1185">Reference proteome</keyword>
<evidence type="ECO:0000256" key="1">
    <source>
        <dbReference type="SAM" id="Phobius"/>
    </source>
</evidence>
<keyword evidence="1" id="KW-0812">Transmembrane</keyword>
<dbReference type="Gramene" id="OMO51369">
    <property type="protein sequence ID" value="OMO51369"/>
    <property type="gene ID" value="CCACVL1_29830"/>
</dbReference>
<feature type="transmembrane region" description="Helical" evidence="1">
    <location>
        <begin position="52"/>
        <end position="72"/>
    </location>
</feature>
<gene>
    <name evidence="2" type="ORF">CCACVL1_29830</name>
</gene>
<name>A0A1R3FZV1_COCAP</name>
<keyword evidence="1" id="KW-1133">Transmembrane helix</keyword>
<evidence type="ECO:0000313" key="2">
    <source>
        <dbReference type="EMBL" id="OMO51369.1"/>
    </source>
</evidence>
<proteinExistence type="predicted"/>
<organism evidence="2 3">
    <name type="scientific">Corchorus capsularis</name>
    <name type="common">Jute</name>
    <dbReference type="NCBI Taxonomy" id="210143"/>
    <lineage>
        <taxon>Eukaryota</taxon>
        <taxon>Viridiplantae</taxon>
        <taxon>Streptophyta</taxon>
        <taxon>Embryophyta</taxon>
        <taxon>Tracheophyta</taxon>
        <taxon>Spermatophyta</taxon>
        <taxon>Magnoliopsida</taxon>
        <taxon>eudicotyledons</taxon>
        <taxon>Gunneridae</taxon>
        <taxon>Pentapetalae</taxon>
        <taxon>rosids</taxon>
        <taxon>malvids</taxon>
        <taxon>Malvales</taxon>
        <taxon>Malvaceae</taxon>
        <taxon>Grewioideae</taxon>
        <taxon>Apeibeae</taxon>
        <taxon>Corchorus</taxon>
    </lineage>
</organism>
<dbReference type="EMBL" id="AWWV01015842">
    <property type="protein sequence ID" value="OMO51369.1"/>
    <property type="molecule type" value="Genomic_DNA"/>
</dbReference>
<accession>A0A1R3FZV1</accession>